<dbReference type="Gene3D" id="3.40.630.30">
    <property type="match status" value="1"/>
</dbReference>
<evidence type="ECO:0000313" key="2">
    <source>
        <dbReference type="EMBL" id="PKR77053.1"/>
    </source>
</evidence>
<dbReference type="InterPro" id="IPR000182">
    <property type="entry name" value="GNAT_dom"/>
</dbReference>
<dbReference type="InterPro" id="IPR016181">
    <property type="entry name" value="Acyl_CoA_acyltransferase"/>
</dbReference>
<dbReference type="PROSITE" id="PS51186">
    <property type="entry name" value="GNAT"/>
    <property type="match status" value="1"/>
</dbReference>
<gene>
    <name evidence="2" type="ORF">CEY16_09910</name>
</gene>
<dbReference type="Pfam" id="PF13673">
    <property type="entry name" value="Acetyltransf_10"/>
    <property type="match status" value="1"/>
</dbReference>
<feature type="domain" description="N-acetyltransferase" evidence="1">
    <location>
        <begin position="6"/>
        <end position="149"/>
    </location>
</feature>
<dbReference type="GO" id="GO:0016747">
    <property type="term" value="F:acyltransferase activity, transferring groups other than amino-acyl groups"/>
    <property type="evidence" value="ECO:0007669"/>
    <property type="project" value="InterPro"/>
</dbReference>
<evidence type="ECO:0000259" key="1">
    <source>
        <dbReference type="PROSITE" id="PS51186"/>
    </source>
</evidence>
<keyword evidence="2" id="KW-0808">Transferase</keyword>
<proteinExistence type="predicted"/>
<organism evidence="2 3">
    <name type="scientific">Halalkalibacillus sediminis</name>
    <dbReference type="NCBI Taxonomy" id="2018042"/>
    <lineage>
        <taxon>Bacteria</taxon>
        <taxon>Bacillati</taxon>
        <taxon>Bacillota</taxon>
        <taxon>Bacilli</taxon>
        <taxon>Bacillales</taxon>
        <taxon>Bacillaceae</taxon>
        <taxon>Halalkalibacillus</taxon>
    </lineage>
</organism>
<dbReference type="AlphaFoldDB" id="A0A2I0QRU7"/>
<accession>A0A2I0QRU7</accession>
<comment type="caution">
    <text evidence="2">The sequence shown here is derived from an EMBL/GenBank/DDBJ whole genome shotgun (WGS) entry which is preliminary data.</text>
</comment>
<sequence>MRWTSKKFDALSINELYEIMKLRVDVFVVEQDCPYPELDDYDQEAIHLYAVDDEKIVSYSRIIAPSVKYNQASIGRVITLPPYRRDGLGTELINRSIEIAREEWPENDYIKIQAQAHLQRFYENCGFVVMSEEYLEDNIPHIDMIANINL</sequence>
<dbReference type="CDD" id="cd04301">
    <property type="entry name" value="NAT_SF"/>
    <property type="match status" value="1"/>
</dbReference>
<evidence type="ECO:0000313" key="3">
    <source>
        <dbReference type="Proteomes" id="UP000243524"/>
    </source>
</evidence>
<reference evidence="2 3" key="1">
    <citation type="submission" date="2017-06" db="EMBL/GenBank/DDBJ databases">
        <title>the draft geome sequence of Illustriluteabacillus marina B3227.</title>
        <authorList>
            <person name="He R.-H."/>
            <person name="Du Z.-J."/>
        </authorList>
    </citation>
    <scope>NUCLEOTIDE SEQUENCE [LARGE SCALE GENOMIC DNA]</scope>
    <source>
        <strain evidence="2 3">B3227</strain>
    </source>
</reference>
<dbReference type="EMBL" id="PJNH01000003">
    <property type="protein sequence ID" value="PKR77053.1"/>
    <property type="molecule type" value="Genomic_DNA"/>
</dbReference>
<keyword evidence="3" id="KW-1185">Reference proteome</keyword>
<dbReference type="SUPFAM" id="SSF55729">
    <property type="entry name" value="Acyl-CoA N-acyltransferases (Nat)"/>
    <property type="match status" value="1"/>
</dbReference>
<name>A0A2I0QRU7_9BACI</name>
<protein>
    <submittedName>
        <fullName evidence="2">GNAT family N-acetyltransferase</fullName>
    </submittedName>
</protein>
<dbReference type="RefSeq" id="WP_101331856.1">
    <property type="nucleotide sequence ID" value="NZ_PJNH01000003.1"/>
</dbReference>
<dbReference type="Proteomes" id="UP000243524">
    <property type="component" value="Unassembled WGS sequence"/>
</dbReference>
<dbReference type="OrthoDB" id="9796171at2"/>